<name>A0A382HCK0_9ZZZZ</name>
<dbReference type="EMBL" id="UINC01060286">
    <property type="protein sequence ID" value="SVB84637.1"/>
    <property type="molecule type" value="Genomic_DNA"/>
</dbReference>
<evidence type="ECO:0000313" key="1">
    <source>
        <dbReference type="EMBL" id="SVB84637.1"/>
    </source>
</evidence>
<protein>
    <submittedName>
        <fullName evidence="1">Uncharacterized protein</fullName>
    </submittedName>
</protein>
<sequence>FTTLLGHDSFDRHLKAARDMELETTIISPLGVSMDLDTEEDLIRFEELEPGFRARLADPNH</sequence>
<feature type="non-terminal residue" evidence="1">
    <location>
        <position position="1"/>
    </location>
</feature>
<organism evidence="1">
    <name type="scientific">marine metagenome</name>
    <dbReference type="NCBI Taxonomy" id="408172"/>
    <lineage>
        <taxon>unclassified sequences</taxon>
        <taxon>metagenomes</taxon>
        <taxon>ecological metagenomes</taxon>
    </lineage>
</organism>
<reference evidence="1" key="1">
    <citation type="submission" date="2018-05" db="EMBL/GenBank/DDBJ databases">
        <authorList>
            <person name="Lanie J.A."/>
            <person name="Ng W.-L."/>
            <person name="Kazmierczak K.M."/>
            <person name="Andrzejewski T.M."/>
            <person name="Davidsen T.M."/>
            <person name="Wayne K.J."/>
            <person name="Tettelin H."/>
            <person name="Glass J.I."/>
            <person name="Rusch D."/>
            <person name="Podicherti R."/>
            <person name="Tsui H.-C.T."/>
            <person name="Winkler M.E."/>
        </authorList>
    </citation>
    <scope>NUCLEOTIDE SEQUENCE</scope>
</reference>
<proteinExistence type="predicted"/>
<accession>A0A382HCK0</accession>
<gene>
    <name evidence="1" type="ORF">METZ01_LOCUS237491</name>
</gene>
<dbReference type="AlphaFoldDB" id="A0A382HCK0"/>